<evidence type="ECO:0000313" key="2">
    <source>
        <dbReference type="Proteomes" id="UP000034455"/>
    </source>
</evidence>
<reference evidence="1 2" key="1">
    <citation type="submission" date="2015-03" db="EMBL/GenBank/DDBJ databases">
        <title>Genome Assembly of Staphylococcus cohnii subsp. cohnii strain G22B2.</title>
        <authorList>
            <person name="Nair G."/>
            <person name="Kaur G."/>
            <person name="Khatri I."/>
            <person name="Singh N.K."/>
            <person name="Sathyabama S."/>
            <person name="Maurya S.K."/>
            <person name="Subramanian S."/>
            <person name="Agrewala J.N."/>
            <person name="Mayilraj S."/>
        </authorList>
    </citation>
    <scope>NUCLEOTIDE SEQUENCE [LARGE SCALE GENOMIC DNA]</scope>
    <source>
        <strain evidence="1 2">G22B2</strain>
    </source>
</reference>
<organism evidence="1 2">
    <name type="scientific">Staphylococcus cohnii subsp. cohnii</name>
    <dbReference type="NCBI Taxonomy" id="74704"/>
    <lineage>
        <taxon>Bacteria</taxon>
        <taxon>Bacillati</taxon>
        <taxon>Bacillota</taxon>
        <taxon>Bacilli</taxon>
        <taxon>Bacillales</taxon>
        <taxon>Staphylococcaceae</taxon>
        <taxon>Staphylococcus</taxon>
        <taxon>Staphylococcus cohnii species complex</taxon>
    </lineage>
</organism>
<dbReference type="Proteomes" id="UP000034455">
    <property type="component" value="Unassembled WGS sequence"/>
</dbReference>
<protein>
    <submittedName>
        <fullName evidence="1">Uncharacterized protein</fullName>
    </submittedName>
</protein>
<gene>
    <name evidence="1" type="ORF">UF66_0854</name>
</gene>
<sequence length="50" mass="6152">MNTFNMTQFKQLLELNQFYNIEIDKAQICYSIVQKFKQFYYNHGCYSVQK</sequence>
<dbReference type="AlphaFoldDB" id="A0A0M2NZB8"/>
<accession>A0A0M2NZB8</accession>
<proteinExistence type="predicted"/>
<dbReference type="PATRIC" id="fig|74704.6.peg.873"/>
<dbReference type="EMBL" id="LAKJ01000016">
    <property type="protein sequence ID" value="KKI63305.1"/>
    <property type="molecule type" value="Genomic_DNA"/>
</dbReference>
<evidence type="ECO:0000313" key="1">
    <source>
        <dbReference type="EMBL" id="KKI63305.1"/>
    </source>
</evidence>
<name>A0A0M2NZB8_STACC</name>
<comment type="caution">
    <text evidence="1">The sequence shown here is derived from an EMBL/GenBank/DDBJ whole genome shotgun (WGS) entry which is preliminary data.</text>
</comment>